<dbReference type="Gene3D" id="3.90.550.50">
    <property type="match status" value="1"/>
</dbReference>
<proteinExistence type="predicted"/>
<name>A0AAF3FJC3_9BILA</name>
<feature type="transmembrane region" description="Helical" evidence="1">
    <location>
        <begin position="38"/>
        <end position="56"/>
    </location>
</feature>
<evidence type="ECO:0000313" key="3">
    <source>
        <dbReference type="WBParaSite" id="MBELARI_LOCUS718"/>
    </source>
</evidence>
<evidence type="ECO:0000256" key="1">
    <source>
        <dbReference type="SAM" id="Phobius"/>
    </source>
</evidence>
<keyword evidence="2" id="KW-1185">Reference proteome</keyword>
<dbReference type="Proteomes" id="UP000887575">
    <property type="component" value="Unassembled WGS sequence"/>
</dbReference>
<sequence length="197" mass="22947">GICLTKFCLKCKEGIAGGWTSIKSFLNDLCQFLRKYKTSMQTALLLLFIFFFVTLYKIQYKTGIEIIPFLPIDVSGFDQYNENLLVDIDVSESALSQQKKGFLFCWVMTAPIHHTSRVKAVNSTWLPKCDAGHFYTTMGIISRKKFLFIQYSMLYPIVTLNYFGKHVWLFFIHINMYQKNLIGILKVMMILMSLWIL</sequence>
<dbReference type="AlphaFoldDB" id="A0AAF3FJC3"/>
<keyword evidence="1" id="KW-1133">Transmembrane helix</keyword>
<evidence type="ECO:0000313" key="2">
    <source>
        <dbReference type="Proteomes" id="UP000887575"/>
    </source>
</evidence>
<feature type="transmembrane region" description="Helical" evidence="1">
    <location>
        <begin position="146"/>
        <end position="164"/>
    </location>
</feature>
<dbReference type="WBParaSite" id="MBELARI_LOCUS718">
    <property type="protein sequence ID" value="MBELARI_LOCUS718"/>
    <property type="gene ID" value="MBELARI_LOCUS718"/>
</dbReference>
<protein>
    <submittedName>
        <fullName evidence="3">Uncharacterized protein</fullName>
    </submittedName>
</protein>
<organism evidence="2 3">
    <name type="scientific">Mesorhabditis belari</name>
    <dbReference type="NCBI Taxonomy" id="2138241"/>
    <lineage>
        <taxon>Eukaryota</taxon>
        <taxon>Metazoa</taxon>
        <taxon>Ecdysozoa</taxon>
        <taxon>Nematoda</taxon>
        <taxon>Chromadorea</taxon>
        <taxon>Rhabditida</taxon>
        <taxon>Rhabditina</taxon>
        <taxon>Rhabditomorpha</taxon>
        <taxon>Rhabditoidea</taxon>
        <taxon>Rhabditidae</taxon>
        <taxon>Mesorhabditinae</taxon>
        <taxon>Mesorhabditis</taxon>
    </lineage>
</organism>
<keyword evidence="1" id="KW-0812">Transmembrane</keyword>
<feature type="transmembrane region" description="Helical" evidence="1">
    <location>
        <begin position="176"/>
        <end position="196"/>
    </location>
</feature>
<reference evidence="3" key="1">
    <citation type="submission" date="2024-02" db="UniProtKB">
        <authorList>
            <consortium name="WormBaseParasite"/>
        </authorList>
    </citation>
    <scope>IDENTIFICATION</scope>
</reference>
<keyword evidence="1" id="KW-0472">Membrane</keyword>
<accession>A0AAF3FJC3</accession>